<dbReference type="Gene3D" id="2.40.440.10">
    <property type="entry name" value="L,D-transpeptidase catalytic domain-like"/>
    <property type="match status" value="1"/>
</dbReference>
<evidence type="ECO:0000256" key="2">
    <source>
        <dbReference type="ARBA" id="ARBA00005992"/>
    </source>
</evidence>
<evidence type="ECO:0000256" key="1">
    <source>
        <dbReference type="ARBA" id="ARBA00004752"/>
    </source>
</evidence>
<proteinExistence type="inferred from homology"/>
<dbReference type="GO" id="GO:0016740">
    <property type="term" value="F:transferase activity"/>
    <property type="evidence" value="ECO:0007669"/>
    <property type="project" value="UniProtKB-KW"/>
</dbReference>
<keyword evidence="8" id="KW-0472">Membrane</keyword>
<dbReference type="PANTHER" id="PTHR36699">
    <property type="entry name" value="LD-TRANSPEPTIDASE"/>
    <property type="match status" value="1"/>
</dbReference>
<keyword evidence="8" id="KW-1133">Transmembrane helix</keyword>
<evidence type="ECO:0000259" key="9">
    <source>
        <dbReference type="PROSITE" id="PS52029"/>
    </source>
</evidence>
<dbReference type="InterPro" id="IPR038063">
    <property type="entry name" value="Transpep_catalytic_dom"/>
</dbReference>
<comment type="caution">
    <text evidence="10">The sequence shown here is derived from an EMBL/GenBank/DDBJ whole genome shotgun (WGS) entry which is preliminary data.</text>
</comment>
<keyword evidence="11" id="KW-1185">Reference proteome</keyword>
<evidence type="ECO:0000256" key="6">
    <source>
        <dbReference type="ARBA" id="ARBA00023316"/>
    </source>
</evidence>
<dbReference type="Pfam" id="PF03734">
    <property type="entry name" value="YkuD"/>
    <property type="match status" value="1"/>
</dbReference>
<evidence type="ECO:0000256" key="4">
    <source>
        <dbReference type="ARBA" id="ARBA00022960"/>
    </source>
</evidence>
<keyword evidence="4 7" id="KW-0133">Cell shape</keyword>
<dbReference type="GO" id="GO:0009252">
    <property type="term" value="P:peptidoglycan biosynthetic process"/>
    <property type="evidence" value="ECO:0007669"/>
    <property type="project" value="UniProtKB-UniPathway"/>
</dbReference>
<keyword evidence="5 7" id="KW-0573">Peptidoglycan synthesis</keyword>
<dbReference type="GO" id="GO:0004180">
    <property type="term" value="F:carboxypeptidase activity"/>
    <property type="evidence" value="ECO:0007669"/>
    <property type="project" value="UniProtKB-ARBA"/>
</dbReference>
<reference evidence="10 11" key="1">
    <citation type="submission" date="2018-03" db="EMBL/GenBank/DDBJ databases">
        <title>Genomic Encyclopedia of Type Strains, Phase III (KMG-III): the genomes of soil and plant-associated and newly described type strains.</title>
        <authorList>
            <person name="Whitman W."/>
        </authorList>
    </citation>
    <scope>NUCLEOTIDE SEQUENCE [LARGE SCALE GENOMIC DNA]</scope>
    <source>
        <strain evidence="10 11">CGMCC 1.12700</strain>
    </source>
</reference>
<dbReference type="PROSITE" id="PS52029">
    <property type="entry name" value="LD_TPASE"/>
    <property type="match status" value="1"/>
</dbReference>
<dbReference type="AlphaFoldDB" id="A0A2P8DCQ6"/>
<keyword evidence="3" id="KW-0808">Transferase</keyword>
<evidence type="ECO:0000256" key="8">
    <source>
        <dbReference type="SAM" id="Phobius"/>
    </source>
</evidence>
<evidence type="ECO:0000256" key="3">
    <source>
        <dbReference type="ARBA" id="ARBA00022679"/>
    </source>
</evidence>
<dbReference type="InterPro" id="IPR005490">
    <property type="entry name" value="LD_TPept_cat_dom"/>
</dbReference>
<comment type="pathway">
    <text evidence="1 7">Cell wall biogenesis; peptidoglycan biosynthesis.</text>
</comment>
<evidence type="ECO:0000256" key="5">
    <source>
        <dbReference type="ARBA" id="ARBA00022984"/>
    </source>
</evidence>
<dbReference type="GO" id="GO:0071555">
    <property type="term" value="P:cell wall organization"/>
    <property type="evidence" value="ECO:0007669"/>
    <property type="project" value="UniProtKB-UniRule"/>
</dbReference>
<evidence type="ECO:0000313" key="10">
    <source>
        <dbReference type="EMBL" id="PSK95000.1"/>
    </source>
</evidence>
<dbReference type="UniPathway" id="UPA00219"/>
<keyword evidence="6 7" id="KW-0961">Cell wall biogenesis/degradation</keyword>
<dbReference type="Proteomes" id="UP000240572">
    <property type="component" value="Unassembled WGS sequence"/>
</dbReference>
<dbReference type="PANTHER" id="PTHR36699:SF1">
    <property type="entry name" value="L,D-TRANSPEPTIDASE YAFK-RELATED"/>
    <property type="match status" value="1"/>
</dbReference>
<dbReference type="GO" id="GO:0008360">
    <property type="term" value="P:regulation of cell shape"/>
    <property type="evidence" value="ECO:0007669"/>
    <property type="project" value="UniProtKB-UniRule"/>
</dbReference>
<sequence length="183" mass="20230">MTTNSKKPVHTRLVRSIALALIAAIGALLIYYVIPSAKIPDGVLVDRIVVYKAAHKLEAYAQGRLVVTYRVAIGKQPVGAKQYEGDQKTPEGIYTINDRNPNSGYHRNLGISYPNADDMARARQLGKPAGGDIKIHSLKNGQGYIGKFHRWKDWTNGCIALTDAEMDQLYEHTTLGATIEIRK</sequence>
<evidence type="ECO:0000256" key="7">
    <source>
        <dbReference type="PROSITE-ProRule" id="PRU01373"/>
    </source>
</evidence>
<evidence type="ECO:0000313" key="11">
    <source>
        <dbReference type="Proteomes" id="UP000240572"/>
    </source>
</evidence>
<dbReference type="SUPFAM" id="SSF141523">
    <property type="entry name" value="L,D-transpeptidase catalytic domain-like"/>
    <property type="match status" value="1"/>
</dbReference>
<dbReference type="CDD" id="cd16913">
    <property type="entry name" value="YkuD_like"/>
    <property type="match status" value="1"/>
</dbReference>
<dbReference type="EMBL" id="PYGD01000001">
    <property type="protein sequence ID" value="PSK95000.1"/>
    <property type="molecule type" value="Genomic_DNA"/>
</dbReference>
<keyword evidence="8" id="KW-0812">Transmembrane</keyword>
<dbReference type="RefSeq" id="WP_106521678.1">
    <property type="nucleotide sequence ID" value="NZ_PYGD01000001.1"/>
</dbReference>
<feature type="domain" description="L,D-TPase catalytic" evidence="9">
    <location>
        <begin position="46"/>
        <end position="182"/>
    </location>
</feature>
<organism evidence="10 11">
    <name type="scientific">Taibaiella chishuiensis</name>
    <dbReference type="NCBI Taxonomy" id="1434707"/>
    <lineage>
        <taxon>Bacteria</taxon>
        <taxon>Pseudomonadati</taxon>
        <taxon>Bacteroidota</taxon>
        <taxon>Chitinophagia</taxon>
        <taxon>Chitinophagales</taxon>
        <taxon>Chitinophagaceae</taxon>
        <taxon>Taibaiella</taxon>
    </lineage>
</organism>
<feature type="transmembrane region" description="Helical" evidence="8">
    <location>
        <begin position="12"/>
        <end position="34"/>
    </location>
</feature>
<protein>
    <submittedName>
        <fullName evidence="10">L,D-transpeptidase-like protein</fullName>
    </submittedName>
</protein>
<feature type="active site" description="Nucleophile" evidence="7">
    <location>
        <position position="158"/>
    </location>
</feature>
<gene>
    <name evidence="10" type="ORF">B0I18_1011164</name>
</gene>
<dbReference type="OrthoDB" id="9809748at2"/>
<feature type="active site" description="Proton donor/acceptor" evidence="7">
    <location>
        <position position="136"/>
    </location>
</feature>
<accession>A0A2P8DCQ6</accession>
<name>A0A2P8DCQ6_9BACT</name>
<comment type="similarity">
    <text evidence="2">Belongs to the YkuD family.</text>
</comment>